<evidence type="ECO:0000256" key="4">
    <source>
        <dbReference type="ARBA" id="ARBA00023163"/>
    </source>
</evidence>
<comment type="caution">
    <text evidence="6">The sequence shown here is derived from an EMBL/GenBank/DDBJ whole genome shotgun (WGS) entry which is preliminary data.</text>
</comment>
<dbReference type="PANTHER" id="PTHR32071">
    <property type="entry name" value="TRANSCRIPTIONAL REGULATORY PROTEIN"/>
    <property type="match status" value="1"/>
</dbReference>
<dbReference type="SUPFAM" id="SSF55785">
    <property type="entry name" value="PYP-like sensor domain (PAS domain)"/>
    <property type="match status" value="1"/>
</dbReference>
<dbReference type="SUPFAM" id="SSF52540">
    <property type="entry name" value="P-loop containing nucleoside triphosphate hydrolases"/>
    <property type="match status" value="1"/>
</dbReference>
<dbReference type="CDD" id="cd00130">
    <property type="entry name" value="PAS"/>
    <property type="match status" value="1"/>
</dbReference>
<dbReference type="InterPro" id="IPR009057">
    <property type="entry name" value="Homeodomain-like_sf"/>
</dbReference>
<dbReference type="PROSITE" id="PS50045">
    <property type="entry name" value="SIGMA54_INTERACT_4"/>
    <property type="match status" value="1"/>
</dbReference>
<keyword evidence="7" id="KW-1185">Reference proteome</keyword>
<evidence type="ECO:0000313" key="7">
    <source>
        <dbReference type="Proteomes" id="UP001232445"/>
    </source>
</evidence>
<dbReference type="EMBL" id="JAUSUQ010000009">
    <property type="protein sequence ID" value="MDQ0339668.1"/>
    <property type="molecule type" value="Genomic_DNA"/>
</dbReference>
<keyword evidence="3" id="KW-0805">Transcription regulation</keyword>
<keyword evidence="4" id="KW-0804">Transcription</keyword>
<dbReference type="Gene3D" id="3.30.450.20">
    <property type="entry name" value="PAS domain"/>
    <property type="match status" value="1"/>
</dbReference>
<dbReference type="Gene3D" id="1.10.10.60">
    <property type="entry name" value="Homeodomain-like"/>
    <property type="match status" value="1"/>
</dbReference>
<organism evidence="6 7">
    <name type="scientific">Caldalkalibacillus uzonensis</name>
    <dbReference type="NCBI Taxonomy" id="353224"/>
    <lineage>
        <taxon>Bacteria</taxon>
        <taxon>Bacillati</taxon>
        <taxon>Bacillota</taxon>
        <taxon>Bacilli</taxon>
        <taxon>Bacillales</taxon>
        <taxon>Bacillaceae</taxon>
        <taxon>Caldalkalibacillus</taxon>
    </lineage>
</organism>
<feature type="domain" description="Sigma-54 factor interaction" evidence="5">
    <location>
        <begin position="324"/>
        <end position="524"/>
    </location>
</feature>
<dbReference type="Pfam" id="PF02954">
    <property type="entry name" value="HTH_8"/>
    <property type="match status" value="1"/>
</dbReference>
<evidence type="ECO:0000256" key="3">
    <source>
        <dbReference type="ARBA" id="ARBA00023015"/>
    </source>
</evidence>
<dbReference type="InterPro" id="IPR010524">
    <property type="entry name" value="Sig_transdc_resp-reg_PrpR_N"/>
</dbReference>
<dbReference type="Gene3D" id="1.10.8.60">
    <property type="match status" value="1"/>
</dbReference>
<dbReference type="InterPro" id="IPR002078">
    <property type="entry name" value="Sigma_54_int"/>
</dbReference>
<dbReference type="InterPro" id="IPR058031">
    <property type="entry name" value="AAA_lid_NorR"/>
</dbReference>
<dbReference type="PRINTS" id="PR01590">
    <property type="entry name" value="HTHFIS"/>
</dbReference>
<gene>
    <name evidence="6" type="ORF">J2S00_002461</name>
</gene>
<evidence type="ECO:0000259" key="5">
    <source>
        <dbReference type="PROSITE" id="PS50045"/>
    </source>
</evidence>
<proteinExistence type="predicted"/>
<sequence length="598" mass="66951">MKKIKALVIAPYPGLKQLANTLAKEQTLFDITVRQGDLEEAIPIAKQFEKEGYDLIISRGGTARLLREHTSLPVIEIQVSGYDILRTLTLVKDYNTGFHLIGFPNICQGFVSVSNLLQINIPHTIIHSQEEVRQAVQTAKAGGARIIIGDTITYKTAEEYGLQGILITSGKESLLEAFEQARQTYDIIENMTKKVQAYAQLLQRTKEPIIIYDQQGIIQLANPSFKKMLPAIDEEDMKGSSVYTYLPFLKHIDTHSNQKTEAQETSHMITINGQMIEVNKGSLELAQGSKQYYLRFSTQLNHSNGKHAISIMTTTPAISSFSQILGTSQAIKNVIEQGQSLAQQTGPIALYGENGTGKKTLAGIIHSSGLQQEGDFLLIRINHDSQEAMERLIQLLGNIDLGTLAIQGIECLAINKQEKITAAIETKKCQVIFIFTESPLDLLQKKKLSPELAKQVKKRQIRLPSLKEHLEDLNEYIRMFIAQYNVKFGKQIVGIRDQALNLLYEHSWPGNLSELSDVIAKAVHSATGEYIDQNDLVPHLQAIDHCGDLEKVPIDLNKPLAEIEKDIITRVLQEENMNQTRAAQRLGINRSTLWRKLK</sequence>
<dbReference type="Pfam" id="PF25601">
    <property type="entry name" value="AAA_lid_14"/>
    <property type="match status" value="1"/>
</dbReference>
<keyword evidence="2" id="KW-0067">ATP-binding</keyword>
<evidence type="ECO:0000256" key="2">
    <source>
        <dbReference type="ARBA" id="ARBA00022840"/>
    </source>
</evidence>
<dbReference type="SMART" id="SM00091">
    <property type="entry name" value="PAS"/>
    <property type="match status" value="1"/>
</dbReference>
<dbReference type="InterPro" id="IPR000014">
    <property type="entry name" value="PAS"/>
</dbReference>
<dbReference type="Proteomes" id="UP001232445">
    <property type="component" value="Unassembled WGS sequence"/>
</dbReference>
<dbReference type="SUPFAM" id="SSF159800">
    <property type="entry name" value="PrpR receptor domain-like"/>
    <property type="match status" value="1"/>
</dbReference>
<dbReference type="InterPro" id="IPR027417">
    <property type="entry name" value="P-loop_NTPase"/>
</dbReference>
<dbReference type="Gene3D" id="3.40.50.2300">
    <property type="match status" value="1"/>
</dbReference>
<dbReference type="RefSeq" id="WP_307340022.1">
    <property type="nucleotide sequence ID" value="NZ_JAUSUQ010000009.1"/>
</dbReference>
<evidence type="ECO:0000313" key="6">
    <source>
        <dbReference type="EMBL" id="MDQ0339668.1"/>
    </source>
</evidence>
<accession>A0ABU0CTC0</accession>
<dbReference type="Gene3D" id="3.40.50.10660">
    <property type="entry name" value="PrpR receptor domain-like"/>
    <property type="match status" value="1"/>
</dbReference>
<keyword evidence="1" id="KW-0547">Nucleotide-binding</keyword>
<dbReference type="Gene3D" id="3.40.50.300">
    <property type="entry name" value="P-loop containing nucleotide triphosphate hydrolases"/>
    <property type="match status" value="1"/>
</dbReference>
<dbReference type="Pfam" id="PF06506">
    <property type="entry name" value="PrpR_N"/>
    <property type="match status" value="1"/>
</dbReference>
<dbReference type="PANTHER" id="PTHR32071:SF119">
    <property type="entry name" value="SIGMA L-DEPENDENT TRANSCRIPTIONAL REGULATOR YPLP-RELATED"/>
    <property type="match status" value="1"/>
</dbReference>
<dbReference type="SUPFAM" id="SSF46689">
    <property type="entry name" value="Homeodomain-like"/>
    <property type="match status" value="1"/>
</dbReference>
<dbReference type="Pfam" id="PF14532">
    <property type="entry name" value="Sigma54_activ_2"/>
    <property type="match status" value="1"/>
</dbReference>
<reference evidence="6 7" key="1">
    <citation type="submission" date="2023-07" db="EMBL/GenBank/DDBJ databases">
        <title>Genomic Encyclopedia of Type Strains, Phase IV (KMG-IV): sequencing the most valuable type-strain genomes for metagenomic binning, comparative biology and taxonomic classification.</title>
        <authorList>
            <person name="Goeker M."/>
        </authorList>
    </citation>
    <scope>NUCLEOTIDE SEQUENCE [LARGE SCALE GENOMIC DNA]</scope>
    <source>
        <strain evidence="6 7">DSM 17740</strain>
    </source>
</reference>
<dbReference type="InterPro" id="IPR002197">
    <property type="entry name" value="HTH_Fis"/>
</dbReference>
<name>A0ABU0CTC0_9BACI</name>
<dbReference type="InterPro" id="IPR035965">
    <property type="entry name" value="PAS-like_dom_sf"/>
</dbReference>
<protein>
    <submittedName>
        <fullName evidence="6">Transcriptional regulator with PAS, ATPase and Fis domain</fullName>
    </submittedName>
</protein>
<evidence type="ECO:0000256" key="1">
    <source>
        <dbReference type="ARBA" id="ARBA00022741"/>
    </source>
</evidence>